<dbReference type="SMART" id="SM01323">
    <property type="entry name" value="YajC"/>
    <property type="match status" value="1"/>
</dbReference>
<name>A0A9E7AH23_9ACTO</name>
<feature type="compositionally biased region" description="Polar residues" evidence="1">
    <location>
        <begin position="119"/>
        <end position="128"/>
    </location>
</feature>
<dbReference type="Proteomes" id="UP000830236">
    <property type="component" value="Chromosome"/>
</dbReference>
<dbReference type="KEGG" id="agh:M3I41_04210"/>
<dbReference type="EMBL" id="CP097095">
    <property type="protein sequence ID" value="UQF80468.1"/>
    <property type="molecule type" value="Genomic_DNA"/>
</dbReference>
<sequence>MLTMLIFMVVAMVALSYFGRRQNAKAEQAARARLEEACVPDTWVRTTSGYYAKFVEIDGDVVTLRTPQGVESMWDSKAIYGAVNPPFADQDEDEEEDVESSDELENDAENTTKEAYSDNADSSGNEKK</sequence>
<evidence type="ECO:0000313" key="3">
    <source>
        <dbReference type="Proteomes" id="UP000830236"/>
    </source>
</evidence>
<dbReference type="Pfam" id="PF02699">
    <property type="entry name" value="YajC"/>
    <property type="match status" value="1"/>
</dbReference>
<dbReference type="AlphaFoldDB" id="A0A9E7AH23"/>
<accession>A0A9E7AH23</accession>
<feature type="region of interest" description="Disordered" evidence="1">
    <location>
        <begin position="83"/>
        <end position="128"/>
    </location>
</feature>
<organism evidence="2 3">
    <name type="scientific">Actinomyces graevenitzii</name>
    <dbReference type="NCBI Taxonomy" id="55565"/>
    <lineage>
        <taxon>Bacteria</taxon>
        <taxon>Bacillati</taxon>
        <taxon>Actinomycetota</taxon>
        <taxon>Actinomycetes</taxon>
        <taxon>Actinomycetales</taxon>
        <taxon>Actinomycetaceae</taxon>
        <taxon>Actinomyces</taxon>
    </lineage>
</organism>
<feature type="compositionally biased region" description="Acidic residues" evidence="1">
    <location>
        <begin position="89"/>
        <end position="108"/>
    </location>
</feature>
<evidence type="ECO:0000313" key="2">
    <source>
        <dbReference type="EMBL" id="UQF80468.1"/>
    </source>
</evidence>
<protein>
    <submittedName>
        <fullName evidence="2">Preprotein translocase subunit YajC</fullName>
    </submittedName>
</protein>
<evidence type="ECO:0000256" key="1">
    <source>
        <dbReference type="SAM" id="MobiDB-lite"/>
    </source>
</evidence>
<proteinExistence type="predicted"/>
<reference evidence="2" key="1">
    <citation type="submission" date="2022-05" db="EMBL/GenBank/DDBJ databases">
        <title>Using nanopore sequencing to obtain complete genomes from saliva samples.</title>
        <authorList>
            <person name="Baker J.L."/>
        </authorList>
    </citation>
    <scope>NUCLEOTIDE SEQUENCE</scope>
    <source>
        <strain evidence="2">JCVI-JB-Ag32</strain>
    </source>
</reference>
<dbReference type="InterPro" id="IPR003849">
    <property type="entry name" value="Preprotein_translocase_YajC"/>
</dbReference>
<gene>
    <name evidence="2" type="ORF">M3I41_04210</name>
</gene>